<organism evidence="17 18">
    <name type="scientific">Candidatus Fukatsuia symbiotica</name>
    <dbReference type="NCBI Taxonomy" id="1878942"/>
    <lineage>
        <taxon>Bacteria</taxon>
        <taxon>Pseudomonadati</taxon>
        <taxon>Pseudomonadota</taxon>
        <taxon>Gammaproteobacteria</taxon>
        <taxon>Enterobacterales</taxon>
        <taxon>Yersiniaceae</taxon>
        <taxon>Candidatus Fukatsuia</taxon>
    </lineage>
</organism>
<dbReference type="InterPro" id="IPR002220">
    <property type="entry name" value="DapA-like"/>
</dbReference>
<evidence type="ECO:0000256" key="16">
    <source>
        <dbReference type="PIRSR" id="PIRSR001365-2"/>
    </source>
</evidence>
<dbReference type="InterPro" id="IPR020625">
    <property type="entry name" value="Schiff_base-form_aldolases_AS"/>
</dbReference>
<dbReference type="HAMAP" id="MF_00418">
    <property type="entry name" value="DapA"/>
    <property type="match status" value="1"/>
</dbReference>
<keyword evidence="9 13" id="KW-0456">Lyase</keyword>
<comment type="function">
    <text evidence="1 13">Catalyzes the condensation of (S)-aspartate-beta-semialdehyde [(S)-ASA] and pyruvate to 4-hydroxy-tetrahydrodipicolinate (HTPA).</text>
</comment>
<comment type="pathway">
    <text evidence="2 13">Amino-acid biosynthesis; L-lysine biosynthesis via DAP pathway; (S)-tetrahydrodipicolinate from L-aspartate: step 3/4.</text>
</comment>
<gene>
    <name evidence="13" type="primary">dapA</name>
    <name evidence="17" type="ORF">CCS41_05335</name>
</gene>
<feature type="binding site" evidence="13 16">
    <location>
        <position position="45"/>
    </location>
    <ligand>
        <name>pyruvate</name>
        <dbReference type="ChEBI" id="CHEBI:15361"/>
    </ligand>
</feature>
<dbReference type="CDD" id="cd00950">
    <property type="entry name" value="DHDPS"/>
    <property type="match status" value="1"/>
</dbReference>
<dbReference type="PANTHER" id="PTHR12128:SF66">
    <property type="entry name" value="4-HYDROXY-2-OXOGLUTARATE ALDOLASE, MITOCHONDRIAL"/>
    <property type="match status" value="1"/>
</dbReference>
<feature type="active site" description="Schiff-base intermediate with substrate" evidence="13 15">
    <location>
        <position position="161"/>
    </location>
</feature>
<evidence type="ECO:0000256" key="5">
    <source>
        <dbReference type="ARBA" id="ARBA00022490"/>
    </source>
</evidence>
<dbReference type="GO" id="GO:0005829">
    <property type="term" value="C:cytosol"/>
    <property type="evidence" value="ECO:0007669"/>
    <property type="project" value="TreeGrafter"/>
</dbReference>
<evidence type="ECO:0000256" key="8">
    <source>
        <dbReference type="ARBA" id="ARBA00023154"/>
    </source>
</evidence>
<comment type="subcellular location">
    <subcellularLocation>
        <location evidence="13">Cytoplasm</location>
    </subcellularLocation>
</comment>
<dbReference type="GO" id="GO:0009089">
    <property type="term" value="P:lysine biosynthetic process via diaminopimelate"/>
    <property type="evidence" value="ECO:0007669"/>
    <property type="project" value="UniProtKB-UniRule"/>
</dbReference>
<evidence type="ECO:0000256" key="1">
    <source>
        <dbReference type="ARBA" id="ARBA00003294"/>
    </source>
</evidence>
<dbReference type="KEGG" id="fsm:CCS41_05335"/>
<comment type="catalytic activity">
    <reaction evidence="12 13">
        <text>L-aspartate 4-semialdehyde + pyruvate = (2S,4S)-4-hydroxy-2,3,4,5-tetrahydrodipicolinate + H2O + H(+)</text>
        <dbReference type="Rhea" id="RHEA:34171"/>
        <dbReference type="ChEBI" id="CHEBI:15361"/>
        <dbReference type="ChEBI" id="CHEBI:15377"/>
        <dbReference type="ChEBI" id="CHEBI:15378"/>
        <dbReference type="ChEBI" id="CHEBI:67139"/>
        <dbReference type="ChEBI" id="CHEBI:537519"/>
        <dbReference type="EC" id="4.3.3.7"/>
    </reaction>
</comment>
<dbReference type="InterPro" id="IPR005263">
    <property type="entry name" value="DapA"/>
</dbReference>
<evidence type="ECO:0000256" key="15">
    <source>
        <dbReference type="PIRSR" id="PIRSR001365-1"/>
    </source>
</evidence>
<sequence length="307" mass="33224">MFTGSIVALITPMDEKGKVDYKSLEKLVDYHVASGTKAIVSMGTTGECATLKRDEHVDVVLKTVERAGGRIPVIAGTGSNVTEDAISLTQRFQNKGVAGCLTITPYYNCPTQEGLYQHFKKIAESTDLPQILYNVPSRTGCDLLPQTVARLAEIKNIVALKEATGDLTRVSQIQALVDEQFILLSGDDRSGLDFMQLGGKGIVSVTANIAAREMADLCKYATQGDFAAARGLNQRLGSLHQYLFVESNPTPVKWACQRLGLIAADTLRPPLMSLTDVNQRVVEEALQSAGPLEIYSLSRDAALVFNS</sequence>
<dbReference type="GO" id="GO:0019877">
    <property type="term" value="P:diaminopimelate biosynthetic process"/>
    <property type="evidence" value="ECO:0007669"/>
    <property type="project" value="UniProtKB-UniRule"/>
</dbReference>
<comment type="subunit">
    <text evidence="11 13">Homotetramer; dimer of dimers.</text>
</comment>
<evidence type="ECO:0000256" key="6">
    <source>
        <dbReference type="ARBA" id="ARBA00022605"/>
    </source>
</evidence>
<evidence type="ECO:0000256" key="11">
    <source>
        <dbReference type="ARBA" id="ARBA00044762"/>
    </source>
</evidence>
<evidence type="ECO:0000313" key="18">
    <source>
        <dbReference type="Proteomes" id="UP000261875"/>
    </source>
</evidence>
<dbReference type="SMART" id="SM01130">
    <property type="entry name" value="DHDPS"/>
    <property type="match status" value="1"/>
</dbReference>
<dbReference type="SUPFAM" id="SSF51569">
    <property type="entry name" value="Aldolase"/>
    <property type="match status" value="1"/>
</dbReference>
<feature type="binding site" evidence="13 16">
    <location>
        <position position="203"/>
    </location>
    <ligand>
        <name>pyruvate</name>
        <dbReference type="ChEBI" id="CHEBI:15361"/>
    </ligand>
</feature>
<dbReference type="PIRSF" id="PIRSF001365">
    <property type="entry name" value="DHDPS"/>
    <property type="match status" value="1"/>
</dbReference>
<keyword evidence="18" id="KW-1185">Reference proteome</keyword>
<dbReference type="AlphaFoldDB" id="A0A2U8I4H1"/>
<dbReference type="InterPro" id="IPR013785">
    <property type="entry name" value="Aldolase_TIM"/>
</dbReference>
<evidence type="ECO:0000256" key="2">
    <source>
        <dbReference type="ARBA" id="ARBA00005120"/>
    </source>
</evidence>
<evidence type="ECO:0000256" key="9">
    <source>
        <dbReference type="ARBA" id="ARBA00023239"/>
    </source>
</evidence>
<evidence type="ECO:0000256" key="14">
    <source>
        <dbReference type="PIRNR" id="PIRNR001365"/>
    </source>
</evidence>
<evidence type="ECO:0000256" key="3">
    <source>
        <dbReference type="ARBA" id="ARBA00007592"/>
    </source>
</evidence>
<dbReference type="Gene3D" id="3.20.20.70">
    <property type="entry name" value="Aldolase class I"/>
    <property type="match status" value="1"/>
</dbReference>
<dbReference type="EC" id="4.3.3.7" evidence="4 13"/>
<feature type="active site" description="Proton donor/acceptor" evidence="13 15">
    <location>
        <position position="133"/>
    </location>
</feature>
<dbReference type="NCBIfam" id="TIGR00674">
    <property type="entry name" value="dapA"/>
    <property type="match status" value="1"/>
</dbReference>
<evidence type="ECO:0000313" key="17">
    <source>
        <dbReference type="EMBL" id="AWK14037.1"/>
    </source>
</evidence>
<evidence type="ECO:0000256" key="7">
    <source>
        <dbReference type="ARBA" id="ARBA00022915"/>
    </source>
</evidence>
<reference evidence="17 18" key="1">
    <citation type="submission" date="2017-05" db="EMBL/GenBank/DDBJ databases">
        <title>Genome sequence of Candidatus Fukatsuia symbiotica and Candidatus Hamiltonella defensa from Acyrthosiphon pisum strain 5D.</title>
        <authorList>
            <person name="Patel V.A."/>
            <person name="Chevignon G."/>
            <person name="Russell J.A."/>
            <person name="Oliver K.M."/>
        </authorList>
    </citation>
    <scope>NUCLEOTIDE SEQUENCE [LARGE SCALE GENOMIC DNA]</scope>
    <source>
        <strain evidence="17 18">5D</strain>
    </source>
</reference>
<dbReference type="PANTHER" id="PTHR12128">
    <property type="entry name" value="DIHYDRODIPICOLINATE SYNTHASE"/>
    <property type="match status" value="1"/>
</dbReference>
<comment type="similarity">
    <text evidence="3 13 14">Belongs to the DapA family.</text>
</comment>
<dbReference type="FunFam" id="3.20.20.70:FF:000046">
    <property type="entry name" value="4-hydroxy-tetrahydrodipicolinate synthase"/>
    <property type="match status" value="1"/>
</dbReference>
<keyword evidence="10 13" id="KW-0704">Schiff base</keyword>
<feature type="site" description="Part of a proton relay during catalysis" evidence="13">
    <location>
        <position position="44"/>
    </location>
</feature>
<evidence type="ECO:0000256" key="4">
    <source>
        <dbReference type="ARBA" id="ARBA00012086"/>
    </source>
</evidence>
<dbReference type="UniPathway" id="UPA00034">
    <property type="reaction ID" value="UER00017"/>
</dbReference>
<dbReference type="OrthoDB" id="9782828at2"/>
<evidence type="ECO:0000256" key="10">
    <source>
        <dbReference type="ARBA" id="ARBA00023270"/>
    </source>
</evidence>
<dbReference type="EMBL" id="CP021659">
    <property type="protein sequence ID" value="AWK14037.1"/>
    <property type="molecule type" value="Genomic_DNA"/>
</dbReference>
<dbReference type="GO" id="GO:0008840">
    <property type="term" value="F:4-hydroxy-tetrahydrodipicolinate synthase activity"/>
    <property type="evidence" value="ECO:0007669"/>
    <property type="project" value="UniProtKB-UniRule"/>
</dbReference>
<proteinExistence type="inferred from homology"/>
<protein>
    <recommendedName>
        <fullName evidence="4 13">4-hydroxy-tetrahydrodipicolinate synthase</fullName>
        <shortName evidence="13">HTPA synthase</shortName>
        <ecNumber evidence="4 13">4.3.3.7</ecNumber>
    </recommendedName>
</protein>
<name>A0A2U8I4H1_9GAMM</name>
<keyword evidence="8 13" id="KW-0457">Lysine biosynthesis</keyword>
<evidence type="ECO:0000256" key="13">
    <source>
        <dbReference type="HAMAP-Rule" id="MF_00418"/>
    </source>
</evidence>
<evidence type="ECO:0000256" key="12">
    <source>
        <dbReference type="ARBA" id="ARBA00047836"/>
    </source>
</evidence>
<dbReference type="Pfam" id="PF00701">
    <property type="entry name" value="DHDPS"/>
    <property type="match status" value="1"/>
</dbReference>
<comment type="caution">
    <text evidence="13">Was originally thought to be a dihydrodipicolinate synthase (DHDPS), catalyzing the condensation of (S)-aspartate-beta-semialdehyde [(S)-ASA] and pyruvate to dihydrodipicolinate (DHDP). However, it was shown in E.coli that the product of the enzymatic reaction is not dihydrodipicolinate but in fact (4S)-4-hydroxy-2,3,4,5-tetrahydro-(2S)-dipicolinic acid (HTPA), and that the consecutive dehydration reaction leading to DHDP is not spontaneous but catalyzed by DapB.</text>
</comment>
<dbReference type="Proteomes" id="UP000261875">
    <property type="component" value="Chromosome"/>
</dbReference>
<dbReference type="PRINTS" id="PR00146">
    <property type="entry name" value="DHPICSNTHASE"/>
</dbReference>
<dbReference type="PROSITE" id="PS00666">
    <property type="entry name" value="DHDPS_2"/>
    <property type="match status" value="1"/>
</dbReference>
<keyword evidence="6 13" id="KW-0028">Amino-acid biosynthesis</keyword>
<accession>A0A2U8I4H1</accession>
<keyword evidence="5 13" id="KW-0963">Cytoplasm</keyword>
<feature type="site" description="Part of a proton relay during catalysis" evidence="13">
    <location>
        <position position="107"/>
    </location>
</feature>
<keyword evidence="7 13" id="KW-0220">Diaminopimelate biosynthesis</keyword>
<dbReference type="RefSeq" id="WP_072550625.1">
    <property type="nucleotide sequence ID" value="NZ_CP021659.1"/>
</dbReference>
<dbReference type="STRING" id="1878942.GCA_900128755_00069"/>